<organism evidence="4 5">
    <name type="scientific">Streptomyces laurentii</name>
    <dbReference type="NCBI Taxonomy" id="39478"/>
    <lineage>
        <taxon>Bacteria</taxon>
        <taxon>Bacillati</taxon>
        <taxon>Actinomycetota</taxon>
        <taxon>Actinomycetes</taxon>
        <taxon>Kitasatosporales</taxon>
        <taxon>Streptomycetaceae</taxon>
        <taxon>Streptomyces</taxon>
    </lineage>
</organism>
<evidence type="ECO:0000256" key="1">
    <source>
        <dbReference type="ARBA" id="ARBA00022741"/>
    </source>
</evidence>
<evidence type="ECO:0000313" key="5">
    <source>
        <dbReference type="Proteomes" id="UP000217676"/>
    </source>
</evidence>
<feature type="region of interest" description="Disordered" evidence="3">
    <location>
        <begin position="1"/>
        <end position="22"/>
    </location>
</feature>
<gene>
    <name evidence="4" type="ORF">SLA_4186</name>
</gene>
<reference evidence="4 5" key="1">
    <citation type="journal article" date="2016" name="Genome Announc.">
        <title>Complete Genome Sequence of Thiostrepton-Producing Streptomyces laurentii ATCC 31255.</title>
        <authorList>
            <person name="Doi K."/>
            <person name="Fujino Y."/>
            <person name="Nagayoshi Y."/>
            <person name="Ohshima T."/>
            <person name="Ogata S."/>
        </authorList>
    </citation>
    <scope>NUCLEOTIDE SEQUENCE [LARGE SCALE GENOMIC DNA]</scope>
    <source>
        <strain evidence="4 5">ATCC 31255</strain>
    </source>
</reference>
<sequence>MRARVTFLPMSEGGRRTPAMSGIRPRLKVGDRFTSCIVRSNIGDDVFLLGQEYEVELELVFRPGNRDAPAPGDPVELFEGGRRIATGRLKA</sequence>
<dbReference type="EMBL" id="AP017424">
    <property type="protein sequence ID" value="BAU85074.1"/>
    <property type="molecule type" value="Genomic_DNA"/>
</dbReference>
<accession>A0A160P2F8</accession>
<keyword evidence="2" id="KW-0342">GTP-binding</keyword>
<dbReference type="Proteomes" id="UP000217676">
    <property type="component" value="Chromosome"/>
</dbReference>
<dbReference type="KEGG" id="slau:SLA_4186"/>
<protein>
    <submittedName>
        <fullName evidence="4">Uncharacterized protein</fullName>
    </submittedName>
</protein>
<evidence type="ECO:0000256" key="2">
    <source>
        <dbReference type="ARBA" id="ARBA00023134"/>
    </source>
</evidence>
<dbReference type="InterPro" id="IPR009001">
    <property type="entry name" value="Transl_elong_EF1A/Init_IF2_C"/>
</dbReference>
<dbReference type="GO" id="GO:0005525">
    <property type="term" value="F:GTP binding"/>
    <property type="evidence" value="ECO:0007669"/>
    <property type="project" value="UniProtKB-KW"/>
</dbReference>
<evidence type="ECO:0000313" key="4">
    <source>
        <dbReference type="EMBL" id="BAU85074.1"/>
    </source>
</evidence>
<dbReference type="Gene3D" id="2.40.30.10">
    <property type="entry name" value="Translation factors"/>
    <property type="match status" value="1"/>
</dbReference>
<dbReference type="AlphaFoldDB" id="A0A160P2F8"/>
<dbReference type="SUPFAM" id="SSF50465">
    <property type="entry name" value="EF-Tu/eEF-1alpha/eIF2-gamma C-terminal domain"/>
    <property type="match status" value="1"/>
</dbReference>
<keyword evidence="5" id="KW-1185">Reference proteome</keyword>
<keyword evidence="1" id="KW-0547">Nucleotide-binding</keyword>
<evidence type="ECO:0000256" key="3">
    <source>
        <dbReference type="SAM" id="MobiDB-lite"/>
    </source>
</evidence>
<proteinExistence type="predicted"/>
<name>A0A160P2F8_STRLU</name>